<proteinExistence type="predicted"/>
<dbReference type="Proteomes" id="UP000241769">
    <property type="component" value="Unassembled WGS sequence"/>
</dbReference>
<reference evidence="2 3" key="1">
    <citation type="journal article" date="2018" name="Genome Biol. Evol.">
        <title>Multiple Roots of Fruiting Body Formation in Amoebozoa.</title>
        <authorList>
            <person name="Hillmann F."/>
            <person name="Forbes G."/>
            <person name="Novohradska S."/>
            <person name="Ferling I."/>
            <person name="Riege K."/>
            <person name="Groth M."/>
            <person name="Westermann M."/>
            <person name="Marz M."/>
            <person name="Spaller T."/>
            <person name="Winckler T."/>
            <person name="Schaap P."/>
            <person name="Glockner G."/>
        </authorList>
    </citation>
    <scope>NUCLEOTIDE SEQUENCE [LARGE SCALE GENOMIC DNA]</scope>
    <source>
        <strain evidence="2 3">Jena</strain>
    </source>
</reference>
<dbReference type="EMBL" id="MDYQ01000013">
    <property type="protein sequence ID" value="PRP88194.1"/>
    <property type="molecule type" value="Genomic_DNA"/>
</dbReference>
<evidence type="ECO:0000313" key="2">
    <source>
        <dbReference type="EMBL" id="PRP88194.1"/>
    </source>
</evidence>
<dbReference type="InParanoid" id="A0A2P6NW52"/>
<dbReference type="EMBL" id="MDYQ01000311">
    <property type="protein sequence ID" value="PRP76634.1"/>
    <property type="molecule type" value="Genomic_DNA"/>
</dbReference>
<keyword evidence="3" id="KW-1185">Reference proteome</keyword>
<gene>
    <name evidence="2" type="ORF">PROFUN_04017</name>
    <name evidence="1" type="ORF">PROFUN_14919</name>
</gene>
<sequence>MYDQTSDWSRHKSECSQFIEGLKVLEDTLQSEENPKKNQNPAMEVSGEHEDIMSTARKLWMEYDPTLISELSVDDSEKFATRLIDGLIDSTLSVENLRAIFTQEYGDSIAEPPIEFYEGQRIQAKEQMTNDLWSHCDEKGRRRLRLSAIDGFVKHFVEE</sequence>
<accession>A0A2P6NW52</accession>
<name>A0A2P6NW52_9EUKA</name>
<comment type="caution">
    <text evidence="2">The sequence shown here is derived from an EMBL/GenBank/DDBJ whole genome shotgun (WGS) entry which is preliminary data.</text>
</comment>
<evidence type="ECO:0000313" key="1">
    <source>
        <dbReference type="EMBL" id="PRP76634.1"/>
    </source>
</evidence>
<dbReference type="AlphaFoldDB" id="A0A2P6NW52"/>
<organism evidence="2 3">
    <name type="scientific">Planoprotostelium fungivorum</name>
    <dbReference type="NCBI Taxonomy" id="1890364"/>
    <lineage>
        <taxon>Eukaryota</taxon>
        <taxon>Amoebozoa</taxon>
        <taxon>Evosea</taxon>
        <taxon>Variosea</taxon>
        <taxon>Cavosteliida</taxon>
        <taxon>Cavosteliaceae</taxon>
        <taxon>Planoprotostelium</taxon>
    </lineage>
</organism>
<protein>
    <submittedName>
        <fullName evidence="2">Uncharacterized protein</fullName>
    </submittedName>
</protein>
<evidence type="ECO:0000313" key="3">
    <source>
        <dbReference type="Proteomes" id="UP000241769"/>
    </source>
</evidence>